<organism evidence="1 2">
    <name type="scientific">Brassica napus</name>
    <name type="common">Rape</name>
    <dbReference type="NCBI Taxonomy" id="3708"/>
    <lineage>
        <taxon>Eukaryota</taxon>
        <taxon>Viridiplantae</taxon>
        <taxon>Streptophyta</taxon>
        <taxon>Embryophyta</taxon>
        <taxon>Tracheophyta</taxon>
        <taxon>Spermatophyta</taxon>
        <taxon>Magnoliopsida</taxon>
        <taxon>eudicotyledons</taxon>
        <taxon>Gunneridae</taxon>
        <taxon>Pentapetalae</taxon>
        <taxon>rosids</taxon>
        <taxon>malvids</taxon>
        <taxon>Brassicales</taxon>
        <taxon>Brassicaceae</taxon>
        <taxon>Brassiceae</taxon>
        <taxon>Brassica</taxon>
    </lineage>
</organism>
<evidence type="ECO:0000313" key="1">
    <source>
        <dbReference type="EMBL" id="CDY17538.1"/>
    </source>
</evidence>
<name>A0A078FZ03_BRANA</name>
<reference evidence="1 2" key="1">
    <citation type="journal article" date="2014" name="Science">
        <title>Plant genetics. Early allopolyploid evolution in the post-Neolithic Brassica napus oilseed genome.</title>
        <authorList>
            <person name="Chalhoub B."/>
            <person name="Denoeud F."/>
            <person name="Liu S."/>
            <person name="Parkin I.A."/>
            <person name="Tang H."/>
            <person name="Wang X."/>
            <person name="Chiquet J."/>
            <person name="Belcram H."/>
            <person name="Tong C."/>
            <person name="Samans B."/>
            <person name="Correa M."/>
            <person name="Da Silva C."/>
            <person name="Just J."/>
            <person name="Falentin C."/>
            <person name="Koh C.S."/>
            <person name="Le Clainche I."/>
            <person name="Bernard M."/>
            <person name="Bento P."/>
            <person name="Noel B."/>
            <person name="Labadie K."/>
            <person name="Alberti A."/>
            <person name="Charles M."/>
            <person name="Arnaud D."/>
            <person name="Guo H."/>
            <person name="Daviaud C."/>
            <person name="Alamery S."/>
            <person name="Jabbari K."/>
            <person name="Zhao M."/>
            <person name="Edger P.P."/>
            <person name="Chelaifa H."/>
            <person name="Tack D."/>
            <person name="Lassalle G."/>
            <person name="Mestiri I."/>
            <person name="Schnel N."/>
            <person name="Le Paslier M.C."/>
            <person name="Fan G."/>
            <person name="Renault V."/>
            <person name="Bayer P.E."/>
            <person name="Golicz A.A."/>
            <person name="Manoli S."/>
            <person name="Lee T.H."/>
            <person name="Thi V.H."/>
            <person name="Chalabi S."/>
            <person name="Hu Q."/>
            <person name="Fan C."/>
            <person name="Tollenaere R."/>
            <person name="Lu Y."/>
            <person name="Battail C."/>
            <person name="Shen J."/>
            <person name="Sidebottom C.H."/>
            <person name="Wang X."/>
            <person name="Canaguier A."/>
            <person name="Chauveau A."/>
            <person name="Berard A."/>
            <person name="Deniot G."/>
            <person name="Guan M."/>
            <person name="Liu Z."/>
            <person name="Sun F."/>
            <person name="Lim Y.P."/>
            <person name="Lyons E."/>
            <person name="Town C.D."/>
            <person name="Bancroft I."/>
            <person name="Wang X."/>
            <person name="Meng J."/>
            <person name="Ma J."/>
            <person name="Pires J.C."/>
            <person name="King G.J."/>
            <person name="Brunel D."/>
            <person name="Delourme R."/>
            <person name="Renard M."/>
            <person name="Aury J.M."/>
            <person name="Adams K.L."/>
            <person name="Batley J."/>
            <person name="Snowdon R.J."/>
            <person name="Tost J."/>
            <person name="Edwards D."/>
            <person name="Zhou Y."/>
            <person name="Hua W."/>
            <person name="Sharpe A.G."/>
            <person name="Paterson A.H."/>
            <person name="Guan C."/>
            <person name="Wincker P."/>
        </authorList>
    </citation>
    <scope>NUCLEOTIDE SEQUENCE [LARGE SCALE GENOMIC DNA]</scope>
    <source>
        <strain evidence="2">cv. Darmor-bzh</strain>
    </source>
</reference>
<dbReference type="AlphaFoldDB" id="A0A078FZ03"/>
<dbReference type="PaxDb" id="3708-A0A078FZ03"/>
<proteinExistence type="predicted"/>
<gene>
    <name evidence="1" type="primary">BnaC03g65250D</name>
    <name evidence="1" type="ORF">GSBRNA2T00095761001</name>
</gene>
<accession>A0A078FZ03</accession>
<dbReference type="EMBL" id="LK032074">
    <property type="protein sequence ID" value="CDY17538.1"/>
    <property type="molecule type" value="Genomic_DNA"/>
</dbReference>
<dbReference type="Proteomes" id="UP000028999">
    <property type="component" value="Unassembled WGS sequence"/>
</dbReference>
<sequence>MVRSISDKEILVHGWRLWFAFFFCWFLCSANGVISTLPHPLARVSMLLGCEIGKLSGLPPLAVGVLLALCPP</sequence>
<evidence type="ECO:0000313" key="2">
    <source>
        <dbReference type="Proteomes" id="UP000028999"/>
    </source>
</evidence>
<dbReference type="Gramene" id="CDY17538">
    <property type="protein sequence ID" value="CDY17538"/>
    <property type="gene ID" value="GSBRNA2T00095761001"/>
</dbReference>
<protein>
    <submittedName>
        <fullName evidence="1">BnaC03g65250D protein</fullName>
    </submittedName>
</protein>
<keyword evidence="2" id="KW-1185">Reference proteome</keyword>